<keyword evidence="4" id="KW-1185">Reference proteome</keyword>
<evidence type="ECO:0000313" key="3">
    <source>
        <dbReference type="EMBL" id="PJJ72266.1"/>
    </source>
</evidence>
<evidence type="ECO:0000256" key="1">
    <source>
        <dbReference type="SAM" id="MobiDB-lite"/>
    </source>
</evidence>
<feature type="transmembrane region" description="Helical" evidence="2">
    <location>
        <begin position="46"/>
        <end position="66"/>
    </location>
</feature>
<protein>
    <submittedName>
        <fullName evidence="3">Tryptophan-associated transmembrane protein</fullName>
    </submittedName>
</protein>
<dbReference type="OrthoDB" id="4794414at2"/>
<feature type="transmembrane region" description="Helical" evidence="2">
    <location>
        <begin position="73"/>
        <end position="94"/>
    </location>
</feature>
<feature type="region of interest" description="Disordered" evidence="1">
    <location>
        <begin position="159"/>
        <end position="200"/>
    </location>
</feature>
<name>A0A2M9CK43_9MICO</name>
<organism evidence="3 4">
    <name type="scientific">Diaminobutyricimonas aerilata</name>
    <dbReference type="NCBI Taxonomy" id="1162967"/>
    <lineage>
        <taxon>Bacteria</taxon>
        <taxon>Bacillati</taxon>
        <taxon>Actinomycetota</taxon>
        <taxon>Actinomycetes</taxon>
        <taxon>Micrococcales</taxon>
        <taxon>Microbacteriaceae</taxon>
        <taxon>Diaminobutyricimonas</taxon>
    </lineage>
</organism>
<feature type="transmembrane region" description="Helical" evidence="2">
    <location>
        <begin position="9"/>
        <end position="26"/>
    </location>
</feature>
<keyword evidence="2" id="KW-1133">Transmembrane helix</keyword>
<dbReference type="Proteomes" id="UP000228758">
    <property type="component" value="Unassembled WGS sequence"/>
</dbReference>
<comment type="caution">
    <text evidence="3">The sequence shown here is derived from an EMBL/GenBank/DDBJ whole genome shotgun (WGS) entry which is preliminary data.</text>
</comment>
<sequence>MTPARLKGSLLAAIAVVDGLALLSWTQTWFEVALDDGAVTVAGDQAAPALAAFGLAGLALVAALALAGPFFRFVLGALQAVLAGCVLLSAGLALGAPVRTVAGAVTEQTGVAGTDAVLSLIASVQPTAWPAVTIAVGILGVLAGLAVAATARRWPGQTRRFSRMESADAPRGAVDDWDALTGGDDPTGDATPPEDPRPAR</sequence>
<accession>A0A2M9CK43</accession>
<keyword evidence="2" id="KW-0472">Membrane</keyword>
<evidence type="ECO:0000313" key="4">
    <source>
        <dbReference type="Proteomes" id="UP000228758"/>
    </source>
</evidence>
<reference evidence="3 4" key="1">
    <citation type="submission" date="2017-11" db="EMBL/GenBank/DDBJ databases">
        <title>Genomic Encyclopedia of Archaeal and Bacterial Type Strains, Phase II (KMG-II): From Individual Species to Whole Genera.</title>
        <authorList>
            <person name="Goeker M."/>
        </authorList>
    </citation>
    <scope>NUCLEOTIDE SEQUENCE [LARGE SCALE GENOMIC DNA]</scope>
    <source>
        <strain evidence="3 4">DSM 27393</strain>
    </source>
</reference>
<dbReference type="Pfam" id="PF09534">
    <property type="entry name" value="Trp_oprn_chp"/>
    <property type="match status" value="1"/>
</dbReference>
<dbReference type="InterPro" id="IPR019051">
    <property type="entry name" value="Trp_biosyn_TM_oprn/chp"/>
</dbReference>
<dbReference type="AlphaFoldDB" id="A0A2M9CK43"/>
<evidence type="ECO:0000256" key="2">
    <source>
        <dbReference type="SAM" id="Phobius"/>
    </source>
</evidence>
<proteinExistence type="predicted"/>
<keyword evidence="2 3" id="KW-0812">Transmembrane</keyword>
<feature type="transmembrane region" description="Helical" evidence="2">
    <location>
        <begin position="128"/>
        <end position="151"/>
    </location>
</feature>
<gene>
    <name evidence="3" type="ORF">CLV46_1833</name>
</gene>
<dbReference type="RefSeq" id="WP_100364483.1">
    <property type="nucleotide sequence ID" value="NZ_PGFF01000001.1"/>
</dbReference>
<dbReference type="EMBL" id="PGFF01000001">
    <property type="protein sequence ID" value="PJJ72266.1"/>
    <property type="molecule type" value="Genomic_DNA"/>
</dbReference>